<reference evidence="18" key="1">
    <citation type="submission" date="2023-03" db="EMBL/GenBank/DDBJ databases">
        <title>Massive genome expansion in bonnet fungi (Mycena s.s.) driven by repeated elements and novel gene families across ecological guilds.</title>
        <authorList>
            <consortium name="Lawrence Berkeley National Laboratory"/>
            <person name="Harder C.B."/>
            <person name="Miyauchi S."/>
            <person name="Viragh M."/>
            <person name="Kuo A."/>
            <person name="Thoen E."/>
            <person name="Andreopoulos B."/>
            <person name="Lu D."/>
            <person name="Skrede I."/>
            <person name="Drula E."/>
            <person name="Henrissat B."/>
            <person name="Morin E."/>
            <person name="Kohler A."/>
            <person name="Barry K."/>
            <person name="LaButti K."/>
            <person name="Morin E."/>
            <person name="Salamov A."/>
            <person name="Lipzen A."/>
            <person name="Mereny Z."/>
            <person name="Hegedus B."/>
            <person name="Baldrian P."/>
            <person name="Stursova M."/>
            <person name="Weitz H."/>
            <person name="Taylor A."/>
            <person name="Grigoriev I.V."/>
            <person name="Nagy L.G."/>
            <person name="Martin F."/>
            <person name="Kauserud H."/>
        </authorList>
    </citation>
    <scope>NUCLEOTIDE SEQUENCE</scope>
    <source>
        <strain evidence="18">CBHHK002</strain>
    </source>
</reference>
<dbReference type="SUPFAM" id="SSF51445">
    <property type="entry name" value="(Trans)glycosidases"/>
    <property type="match status" value="1"/>
</dbReference>
<feature type="binding site" evidence="15">
    <location>
        <position position="232"/>
    </location>
    <ligand>
        <name>substrate</name>
    </ligand>
</feature>
<comment type="similarity">
    <text evidence="3">Belongs to the glycosyl hydrolase 13 family.</text>
</comment>
<dbReference type="PIRSF" id="PIRSF001024">
    <property type="entry name" value="Alph-amyl_fung"/>
    <property type="match status" value="1"/>
</dbReference>
<keyword evidence="7 18" id="KW-0378">Hydrolase</keyword>
<dbReference type="GO" id="GO:0004556">
    <property type="term" value="F:alpha-amylase activity"/>
    <property type="evidence" value="ECO:0007669"/>
    <property type="project" value="UniProtKB-EC"/>
</dbReference>
<keyword evidence="10" id="KW-0326">Glycosidase</keyword>
<feature type="binding site" evidence="13">
    <location>
        <position position="203"/>
    </location>
    <ligand>
        <name>Ca(2+)</name>
        <dbReference type="ChEBI" id="CHEBI:29108"/>
        <label>1</label>
    </ligand>
</feature>
<feature type="binding site" evidence="15">
    <location>
        <position position="349"/>
    </location>
    <ligand>
        <name>substrate</name>
    </ligand>
</feature>
<dbReference type="PANTHER" id="PTHR10357:SF215">
    <property type="entry name" value="ALPHA-AMYLASE 1"/>
    <property type="match status" value="1"/>
</dbReference>
<comment type="catalytic activity">
    <reaction evidence="1">
        <text>Endohydrolysis of (1-&gt;4)-alpha-D-glucosidic linkages in polysaccharides containing three or more (1-&gt;4)-alpha-linked D-glucose units.</text>
        <dbReference type="EC" id="3.2.1.1"/>
    </reaction>
</comment>
<keyword evidence="19" id="KW-1185">Reference proteome</keyword>
<evidence type="ECO:0000256" key="9">
    <source>
        <dbReference type="ARBA" id="ARBA00023277"/>
    </source>
</evidence>
<feature type="disulfide bond" evidence="14">
    <location>
        <begin position="51"/>
        <end position="59"/>
    </location>
</feature>
<feature type="binding site" evidence="15">
    <location>
        <position position="103"/>
    </location>
    <ligand>
        <name>substrate</name>
    </ligand>
</feature>
<dbReference type="SMART" id="SM00642">
    <property type="entry name" value="Aamy"/>
    <property type="match status" value="1"/>
</dbReference>
<feature type="site" description="Transition state stabilizer" evidence="12">
    <location>
        <position position="349"/>
    </location>
</feature>
<protein>
    <recommendedName>
        <fullName evidence="4">alpha-amylase</fullName>
        <ecNumber evidence="4">3.2.1.1</ecNumber>
    </recommendedName>
</protein>
<keyword evidence="9" id="KW-0119">Carbohydrate metabolism</keyword>
<dbReference type="EC" id="3.2.1.1" evidence="4"/>
<evidence type="ECO:0000256" key="5">
    <source>
        <dbReference type="ARBA" id="ARBA00022723"/>
    </source>
</evidence>
<dbReference type="AlphaFoldDB" id="A0AAD7F0T7"/>
<feature type="binding site" evidence="15">
    <location>
        <position position="396"/>
    </location>
    <ligand>
        <name>substrate</name>
    </ligand>
</feature>
<dbReference type="InterPro" id="IPR013777">
    <property type="entry name" value="A-amylase-like"/>
</dbReference>
<evidence type="ECO:0000313" key="19">
    <source>
        <dbReference type="Proteomes" id="UP001218218"/>
    </source>
</evidence>
<dbReference type="CDD" id="cd11319">
    <property type="entry name" value="AmyAc_euk_AmyA"/>
    <property type="match status" value="1"/>
</dbReference>
<dbReference type="Proteomes" id="UP001218218">
    <property type="component" value="Unassembled WGS sequence"/>
</dbReference>
<dbReference type="Pfam" id="PF00128">
    <property type="entry name" value="Alpha-amylase"/>
    <property type="match status" value="1"/>
</dbReference>
<feature type="active site" description="Proton donor" evidence="11">
    <location>
        <position position="258"/>
    </location>
</feature>
<evidence type="ECO:0000256" key="14">
    <source>
        <dbReference type="PIRSR" id="PIRSR001024-4"/>
    </source>
</evidence>
<feature type="binding site" evidence="13">
    <location>
        <position position="141"/>
    </location>
    <ligand>
        <name>Ca(2+)</name>
        <dbReference type="ChEBI" id="CHEBI:29108"/>
        <label>1</label>
    </ligand>
</feature>
<feature type="active site" description="Nucleophile" evidence="11">
    <location>
        <position position="234"/>
    </location>
</feature>
<gene>
    <name evidence="18" type="ORF">DFH08DRAFT_841630</name>
</gene>
<evidence type="ECO:0000256" key="7">
    <source>
        <dbReference type="ARBA" id="ARBA00022801"/>
    </source>
</evidence>
<dbReference type="GO" id="GO:0005509">
    <property type="term" value="F:calcium ion binding"/>
    <property type="evidence" value="ECO:0007669"/>
    <property type="project" value="InterPro"/>
</dbReference>
<feature type="domain" description="Glycosyl hydrolase family 13 catalytic" evidence="17">
    <location>
        <begin position="35"/>
        <end position="421"/>
    </location>
</feature>
<comment type="caution">
    <text evidence="18">The sequence shown here is derived from an EMBL/GenBank/DDBJ whole genome shotgun (WGS) entry which is preliminary data.</text>
</comment>
<dbReference type="Gene3D" id="3.20.20.80">
    <property type="entry name" value="Glycosidases"/>
    <property type="match status" value="1"/>
</dbReference>
<comment type="cofactor">
    <cofactor evidence="2">
        <name>Ca(2+)</name>
        <dbReference type="ChEBI" id="CHEBI:29108"/>
    </cofactor>
</comment>
<sequence>MLPPFLAVVSALILVSVSPALAASAEDWATRSIYQLLTDRFATSDDSSTPCDTSLHTYCGGSWAGITHHLGYIQDMGFDAVWISPVVKNVDGTAYGDGYHGYWSADMDALSSHFGPAADLKNLSDALHARGMYLMLDVVVNHMASPPNNTNPSVSNPFGIDFSALSPFRKQADFHKQCFIQDFTNQTEVEQCWLGDAKLPLADVNTEDAGVVAALCENIKGLVKTYGVDGVRIDTVKHVRRDFWAGYRACAGVFTLGEVETDDPAYAVRYLGPLDAVLDYPAFYNLTRAFSSTSGDLSRFASVPALPALASSSSPSLSPASASTSASAASSSASPAPLLLTAAFLENHDQPRFPSLTADGALRKNAMVWPFVGDGIPTLYYGQEQGYEGGGDPANREALWLSGYATNKPGVALVTTLNKVRKHAMKANPEFVVTPKWGRCHLIPVLPPTSSPIALLALVFLHRPASFPFPGSFAPFPPLALALPPSLTVPSLLGSLDQPIRRSHPYALQAAPPHPLH</sequence>
<feature type="chain" id="PRO_5041982236" description="alpha-amylase" evidence="16">
    <location>
        <begin position="23"/>
        <end position="517"/>
    </location>
</feature>
<keyword evidence="5 13" id="KW-0479">Metal-binding</keyword>
<dbReference type="GO" id="GO:0005975">
    <property type="term" value="P:carbohydrate metabolic process"/>
    <property type="evidence" value="ECO:0007669"/>
    <property type="project" value="InterPro"/>
</dbReference>
<keyword evidence="6 16" id="KW-0732">Signal</keyword>
<evidence type="ECO:0000259" key="17">
    <source>
        <dbReference type="SMART" id="SM00642"/>
    </source>
</evidence>
<evidence type="ECO:0000256" key="13">
    <source>
        <dbReference type="PIRSR" id="PIRSR001024-3"/>
    </source>
</evidence>
<dbReference type="EMBL" id="JARIHO010000004">
    <property type="protein sequence ID" value="KAJ7362891.1"/>
    <property type="molecule type" value="Genomic_DNA"/>
</dbReference>
<evidence type="ECO:0000256" key="15">
    <source>
        <dbReference type="PIRSR" id="PIRSR001024-5"/>
    </source>
</evidence>
<evidence type="ECO:0000256" key="16">
    <source>
        <dbReference type="SAM" id="SignalP"/>
    </source>
</evidence>
<name>A0AAD7F0T7_9AGAR</name>
<keyword evidence="8 13" id="KW-0106">Calcium</keyword>
<feature type="binding site" evidence="13">
    <location>
        <position position="190"/>
    </location>
    <ligand>
        <name>Ca(2+)</name>
        <dbReference type="ChEBI" id="CHEBI:29108"/>
        <label>1</label>
    </ligand>
</feature>
<evidence type="ECO:0000256" key="4">
    <source>
        <dbReference type="ARBA" id="ARBA00012595"/>
    </source>
</evidence>
<evidence type="ECO:0000256" key="1">
    <source>
        <dbReference type="ARBA" id="ARBA00000548"/>
    </source>
</evidence>
<evidence type="ECO:0000256" key="11">
    <source>
        <dbReference type="PIRSR" id="PIRSR001024-1"/>
    </source>
</evidence>
<dbReference type="PANTHER" id="PTHR10357">
    <property type="entry name" value="ALPHA-AMYLASE FAMILY MEMBER"/>
    <property type="match status" value="1"/>
</dbReference>
<feature type="signal peptide" evidence="16">
    <location>
        <begin position="1"/>
        <end position="22"/>
    </location>
</feature>
<feature type="binding site" evidence="13">
    <location>
        <position position="258"/>
    </location>
    <ligand>
        <name>Ca(2+)</name>
        <dbReference type="ChEBI" id="CHEBI:29108"/>
        <label>2</label>
    </ligand>
</feature>
<organism evidence="18 19">
    <name type="scientific">Mycena albidolilacea</name>
    <dbReference type="NCBI Taxonomy" id="1033008"/>
    <lineage>
        <taxon>Eukaryota</taxon>
        <taxon>Fungi</taxon>
        <taxon>Dikarya</taxon>
        <taxon>Basidiomycota</taxon>
        <taxon>Agaricomycotina</taxon>
        <taxon>Agaricomycetes</taxon>
        <taxon>Agaricomycetidae</taxon>
        <taxon>Agaricales</taxon>
        <taxon>Marasmiineae</taxon>
        <taxon>Mycenaceae</taxon>
        <taxon>Mycena</taxon>
    </lineage>
</organism>
<evidence type="ECO:0000256" key="2">
    <source>
        <dbReference type="ARBA" id="ARBA00001913"/>
    </source>
</evidence>
<feature type="binding site" evidence="15">
    <location>
        <position position="142"/>
    </location>
    <ligand>
        <name>substrate</name>
    </ligand>
</feature>
<evidence type="ECO:0000256" key="6">
    <source>
        <dbReference type="ARBA" id="ARBA00022729"/>
    </source>
</evidence>
<evidence type="ECO:0000256" key="12">
    <source>
        <dbReference type="PIRSR" id="PIRSR001024-2"/>
    </source>
</evidence>
<dbReference type="InterPro" id="IPR006047">
    <property type="entry name" value="GH13_cat_dom"/>
</dbReference>
<proteinExistence type="inferred from homology"/>
<dbReference type="InterPro" id="IPR017853">
    <property type="entry name" value="GH"/>
</dbReference>
<evidence type="ECO:0000256" key="10">
    <source>
        <dbReference type="ARBA" id="ARBA00023295"/>
    </source>
</evidence>
<feature type="disulfide bond" evidence="14">
    <location>
        <begin position="178"/>
        <end position="192"/>
    </location>
</feature>
<evidence type="ECO:0000256" key="8">
    <source>
        <dbReference type="ARBA" id="ARBA00022837"/>
    </source>
</evidence>
<accession>A0AAD7F0T7</accession>
<feature type="binding site" evidence="13">
    <location>
        <position position="238"/>
    </location>
    <ligand>
        <name>Ca(2+)</name>
        <dbReference type="ChEBI" id="CHEBI:29108"/>
        <label>1</label>
    </ligand>
</feature>
<keyword evidence="14" id="KW-1015">Disulfide bond</keyword>
<feature type="binding site" evidence="13">
    <location>
        <position position="234"/>
    </location>
    <ligand>
        <name>Ca(2+)</name>
        <dbReference type="ChEBI" id="CHEBI:29108"/>
        <label>2</label>
    </ligand>
</feature>
<evidence type="ECO:0000256" key="3">
    <source>
        <dbReference type="ARBA" id="ARBA00008061"/>
    </source>
</evidence>
<evidence type="ECO:0000313" key="18">
    <source>
        <dbReference type="EMBL" id="KAJ7362891.1"/>
    </source>
</evidence>